<accession>A0A0E2QIL1</accession>
<dbReference type="PATRIC" id="fig|1433289.7.peg.729"/>
<evidence type="ECO:0000313" key="2">
    <source>
        <dbReference type="Proteomes" id="UP000024559"/>
    </source>
</evidence>
<gene>
    <name evidence="1" type="ORF">X841_03615</name>
</gene>
<dbReference type="AlphaFoldDB" id="A0A0E2QIL1"/>
<dbReference type="Proteomes" id="UP000024559">
    <property type="component" value="Chromosome"/>
</dbReference>
<evidence type="ECO:0000313" key="1">
    <source>
        <dbReference type="EMBL" id="ETW90628.1"/>
    </source>
</evidence>
<protein>
    <submittedName>
        <fullName evidence="1">Uncharacterized protein</fullName>
    </submittedName>
</protein>
<reference evidence="2" key="1">
    <citation type="submission" date="2013-12" db="EMBL/GenBank/DDBJ databases">
        <title>Genome sequences of Streptococcus thermophilus strains MTH17CL396 and M17PTZA496 isolated from Fontina cheese in Valle d'Aosta region (Italy).</title>
        <authorList>
            <person name="Treu L."/>
            <person name="Giacomini A."/>
            <person name="Corich V."/>
            <person name="Vendramin V."/>
            <person name="Bovo B."/>
        </authorList>
    </citation>
    <scope>NUCLEOTIDE SEQUENCE [LARGE SCALE GENOMIC DNA]</scope>
    <source>
        <strain evidence="2">M17PTZA496</strain>
    </source>
</reference>
<comment type="caution">
    <text evidence="1">The sequence shown here is derived from an EMBL/GenBank/DDBJ whole genome shotgun (WGS) entry which is preliminary data.</text>
</comment>
<dbReference type="EMBL" id="AZJT01000023">
    <property type="protein sequence ID" value="ETW90628.1"/>
    <property type="molecule type" value="Genomic_DNA"/>
</dbReference>
<sequence length="73" mass="8958">MTIIRLQNPYMDETIKVEEDYKRILDILKWIEEGNMDYFQLQQIEPERRIITISPKNFAKIDYYEAEEVEDEI</sequence>
<dbReference type="RefSeq" id="WP_216086101.1">
    <property type="nucleotide sequence ID" value="NZ_CM002372.1"/>
</dbReference>
<proteinExistence type="predicted"/>
<dbReference type="HOGENOM" id="CLU_2703447_0_0_9"/>
<organism evidence="1 2">
    <name type="scientific">Streptococcus thermophilus M17PTZA496</name>
    <dbReference type="NCBI Taxonomy" id="1433289"/>
    <lineage>
        <taxon>Bacteria</taxon>
        <taxon>Bacillati</taxon>
        <taxon>Bacillota</taxon>
        <taxon>Bacilli</taxon>
        <taxon>Lactobacillales</taxon>
        <taxon>Streptococcaceae</taxon>
        <taxon>Streptococcus</taxon>
    </lineage>
</organism>
<name>A0A0E2QIL1_STRTR</name>